<dbReference type="EMBL" id="QFMX01000010">
    <property type="protein sequence ID" value="PZO72842.1"/>
    <property type="molecule type" value="Genomic_DNA"/>
</dbReference>
<dbReference type="InterPro" id="IPR006680">
    <property type="entry name" value="Amidohydro-rel"/>
</dbReference>
<proteinExistence type="inferred from homology"/>
<dbReference type="PANTHER" id="PTHR43569">
    <property type="entry name" value="AMIDOHYDROLASE"/>
    <property type="match status" value="1"/>
</dbReference>
<dbReference type="Pfam" id="PF04909">
    <property type="entry name" value="Amidohydro_2"/>
    <property type="match status" value="1"/>
</dbReference>
<sequence length="279" mass="30493">MRIDAHQHFWRYSPAAHPWIEPGSVLARDHAPADLMPTLDRAGFDGCIAVQAEQTEAETDVLLQLAADTPSILGVVGWTDLTADDVADRLDALRRVPALVGFRHMVQDEPADDFLLTPAFVRGVRAALARGFSYDILVKPREAGHVRRFVDLVGVDQIRDGQLILDHGAKPAIATGGWQLWADAIADMARAPALLCKLSGLVTEADHATWTADRIAPYLDHLLACFGPDRLIFGSDWPVCRLAAEYQAVHDLIDDFVTRACPEARDRIFGGTAAIAYGL</sequence>
<protein>
    <submittedName>
        <fullName evidence="3">Fuconolactone hydrolase</fullName>
    </submittedName>
</protein>
<dbReference type="AlphaFoldDB" id="A0A2W4YX86"/>
<accession>A0A2W4YX86</accession>
<dbReference type="Proteomes" id="UP000249555">
    <property type="component" value="Unassembled WGS sequence"/>
</dbReference>
<evidence type="ECO:0000259" key="2">
    <source>
        <dbReference type="Pfam" id="PF04909"/>
    </source>
</evidence>
<gene>
    <name evidence="3" type="ORF">DI640_11885</name>
</gene>
<comment type="caution">
    <text evidence="3">The sequence shown here is derived from an EMBL/GenBank/DDBJ whole genome shotgun (WGS) entry which is preliminary data.</text>
</comment>
<evidence type="ECO:0000313" key="3">
    <source>
        <dbReference type="EMBL" id="PZO72842.1"/>
    </source>
</evidence>
<dbReference type="InterPro" id="IPR032466">
    <property type="entry name" value="Metal_Hydrolase"/>
</dbReference>
<dbReference type="Gene3D" id="3.20.20.140">
    <property type="entry name" value="Metal-dependent hydrolases"/>
    <property type="match status" value="1"/>
</dbReference>
<feature type="domain" description="Amidohydrolase-related" evidence="2">
    <location>
        <begin position="3"/>
        <end position="279"/>
    </location>
</feature>
<evidence type="ECO:0000256" key="1">
    <source>
        <dbReference type="ARBA" id="ARBA00038310"/>
    </source>
</evidence>
<reference evidence="3 4" key="1">
    <citation type="submission" date="2017-08" db="EMBL/GenBank/DDBJ databases">
        <title>Infants hospitalized years apart are colonized by the same room-sourced microbial strains.</title>
        <authorList>
            <person name="Brooks B."/>
            <person name="Olm M.R."/>
            <person name="Firek B.A."/>
            <person name="Baker R."/>
            <person name="Thomas B.C."/>
            <person name="Morowitz M.J."/>
            <person name="Banfield J.F."/>
        </authorList>
    </citation>
    <scope>NUCLEOTIDE SEQUENCE [LARGE SCALE GENOMIC DNA]</scope>
    <source>
        <strain evidence="3">S2_018_000_R3_119</strain>
    </source>
</reference>
<dbReference type="GO" id="GO:0016787">
    <property type="term" value="F:hydrolase activity"/>
    <property type="evidence" value="ECO:0007669"/>
    <property type="project" value="UniProtKB-KW"/>
</dbReference>
<keyword evidence="3" id="KW-0378">Hydrolase</keyword>
<organism evidence="3 4">
    <name type="scientific">Sphingomonas taxi</name>
    <dbReference type="NCBI Taxonomy" id="1549858"/>
    <lineage>
        <taxon>Bacteria</taxon>
        <taxon>Pseudomonadati</taxon>
        <taxon>Pseudomonadota</taxon>
        <taxon>Alphaproteobacteria</taxon>
        <taxon>Sphingomonadales</taxon>
        <taxon>Sphingomonadaceae</taxon>
        <taxon>Sphingomonas</taxon>
    </lineage>
</organism>
<name>A0A2W4YX86_9SPHN</name>
<dbReference type="SUPFAM" id="SSF51556">
    <property type="entry name" value="Metallo-dependent hydrolases"/>
    <property type="match status" value="1"/>
</dbReference>
<dbReference type="PANTHER" id="PTHR43569:SF2">
    <property type="entry name" value="AMIDOHYDROLASE-RELATED DOMAIN-CONTAINING PROTEIN"/>
    <property type="match status" value="1"/>
</dbReference>
<evidence type="ECO:0000313" key="4">
    <source>
        <dbReference type="Proteomes" id="UP000249555"/>
    </source>
</evidence>
<dbReference type="InterPro" id="IPR052350">
    <property type="entry name" value="Metallo-dep_Lactonases"/>
</dbReference>
<comment type="similarity">
    <text evidence="1">Belongs to the metallo-dependent hydrolases superfamily.</text>
</comment>